<name>A0A9Q8WFB4_9PEZI</name>
<feature type="region of interest" description="Disordered" evidence="1">
    <location>
        <begin position="72"/>
        <end position="107"/>
    </location>
</feature>
<organism evidence="3 4">
    <name type="scientific">Colletotrichum lupini</name>
    <dbReference type="NCBI Taxonomy" id="145971"/>
    <lineage>
        <taxon>Eukaryota</taxon>
        <taxon>Fungi</taxon>
        <taxon>Dikarya</taxon>
        <taxon>Ascomycota</taxon>
        <taxon>Pezizomycotina</taxon>
        <taxon>Sordariomycetes</taxon>
        <taxon>Hypocreomycetidae</taxon>
        <taxon>Glomerellales</taxon>
        <taxon>Glomerellaceae</taxon>
        <taxon>Colletotrichum</taxon>
        <taxon>Colletotrichum acutatum species complex</taxon>
    </lineage>
</organism>
<evidence type="ECO:0000256" key="1">
    <source>
        <dbReference type="SAM" id="MobiDB-lite"/>
    </source>
</evidence>
<evidence type="ECO:0000313" key="4">
    <source>
        <dbReference type="Proteomes" id="UP000830671"/>
    </source>
</evidence>
<feature type="transmembrane region" description="Helical" evidence="2">
    <location>
        <begin position="116"/>
        <end position="136"/>
    </location>
</feature>
<sequence>MLCCARGEVPQGKAHHLATETEAVVNLGPVPTDSGSTAAVLPARAEATDDQTGRRQIARKPYFELHKSFSAGRSSSKDSAKYFSHRGGTMSSSTTATKVTATRGGSDAGAVQQSTIYKFVMTPIILVSFLLSLAWVDLTYTIRRSKNHGRQGWMPSWLHSILYRRSQYRYAEAKDSKTTTPTTTPSPKDEKEEFYYHSKQKKLLRAEVDDAFQLRGQVLVVMALVLLTASLAFAWGGWQISSWVWRRFGERASNI</sequence>
<dbReference type="GeneID" id="73340037"/>
<keyword evidence="4" id="KW-1185">Reference proteome</keyword>
<dbReference type="KEGG" id="clup:CLUP02_06023"/>
<gene>
    <name evidence="3" type="ORF">CLUP02_06023</name>
</gene>
<proteinExistence type="predicted"/>
<dbReference type="AlphaFoldDB" id="A0A9Q8WFB4"/>
<accession>A0A9Q8WFB4</accession>
<dbReference type="RefSeq" id="XP_049142170.1">
    <property type="nucleotide sequence ID" value="XM_049285027.1"/>
</dbReference>
<feature type="compositionally biased region" description="Low complexity" evidence="1">
    <location>
        <begin position="89"/>
        <end position="102"/>
    </location>
</feature>
<dbReference type="EMBL" id="CP019475">
    <property type="protein sequence ID" value="UQC80540.1"/>
    <property type="molecule type" value="Genomic_DNA"/>
</dbReference>
<evidence type="ECO:0000313" key="3">
    <source>
        <dbReference type="EMBL" id="UQC80540.1"/>
    </source>
</evidence>
<keyword evidence="2" id="KW-1133">Transmembrane helix</keyword>
<reference evidence="3" key="1">
    <citation type="journal article" date="2021" name="Mol. Plant Microbe Interact.">
        <title>Complete Genome Sequence of the Plant-Pathogenic Fungus Colletotrichum lupini.</title>
        <authorList>
            <person name="Baroncelli R."/>
            <person name="Pensec F."/>
            <person name="Da Lio D."/>
            <person name="Boufleur T."/>
            <person name="Vicente I."/>
            <person name="Sarrocco S."/>
            <person name="Picot A."/>
            <person name="Baraldi E."/>
            <person name="Sukno S."/>
            <person name="Thon M."/>
            <person name="Le Floch G."/>
        </authorList>
    </citation>
    <scope>NUCLEOTIDE SEQUENCE</scope>
    <source>
        <strain evidence="3">IMI 504893</strain>
    </source>
</reference>
<keyword evidence="2" id="KW-0472">Membrane</keyword>
<evidence type="ECO:0000256" key="2">
    <source>
        <dbReference type="SAM" id="Phobius"/>
    </source>
</evidence>
<dbReference type="Proteomes" id="UP000830671">
    <property type="component" value="Chromosome 3"/>
</dbReference>
<protein>
    <submittedName>
        <fullName evidence="3">Uncharacterized protein</fullName>
    </submittedName>
</protein>
<keyword evidence="2" id="KW-0812">Transmembrane</keyword>
<feature type="transmembrane region" description="Helical" evidence="2">
    <location>
        <begin position="218"/>
        <end position="238"/>
    </location>
</feature>